<dbReference type="RefSeq" id="WP_380083165.1">
    <property type="nucleotide sequence ID" value="NZ_JBHSWD010000001.1"/>
</dbReference>
<name>A0ABW1YD37_9DEIO</name>
<dbReference type="EMBL" id="JBHSWD010000001">
    <property type="protein sequence ID" value="MFC6592154.1"/>
    <property type="molecule type" value="Genomic_DNA"/>
</dbReference>
<evidence type="ECO:0000313" key="1">
    <source>
        <dbReference type="EMBL" id="MFC6592154.1"/>
    </source>
</evidence>
<dbReference type="Proteomes" id="UP001596297">
    <property type="component" value="Unassembled WGS sequence"/>
</dbReference>
<comment type="caution">
    <text evidence="1">The sequence shown here is derived from an EMBL/GenBank/DDBJ whole genome shotgun (WGS) entry which is preliminary data.</text>
</comment>
<evidence type="ECO:0000313" key="2">
    <source>
        <dbReference type="Proteomes" id="UP001596297"/>
    </source>
</evidence>
<proteinExistence type="predicted"/>
<organism evidence="1 2">
    <name type="scientific">Deinococcus lacus</name>
    <dbReference type="NCBI Taxonomy" id="392561"/>
    <lineage>
        <taxon>Bacteria</taxon>
        <taxon>Thermotogati</taxon>
        <taxon>Deinococcota</taxon>
        <taxon>Deinococci</taxon>
        <taxon>Deinococcales</taxon>
        <taxon>Deinococcaceae</taxon>
        <taxon>Deinococcus</taxon>
    </lineage>
</organism>
<accession>A0ABW1YD37</accession>
<keyword evidence="2" id="KW-1185">Reference proteome</keyword>
<protein>
    <submittedName>
        <fullName evidence="1">Uncharacterized protein</fullName>
    </submittedName>
</protein>
<sequence length="57" mass="6412">MVSETPVNFYSFATFFRDRLRCPDALYLDGTISAYAAGPVNTQIAEFAGMWSVTQRK</sequence>
<gene>
    <name evidence="1" type="ORF">ACFP81_09170</name>
</gene>
<reference evidence="2" key="1">
    <citation type="journal article" date="2019" name="Int. J. Syst. Evol. Microbiol.">
        <title>The Global Catalogue of Microorganisms (GCM) 10K type strain sequencing project: providing services to taxonomists for standard genome sequencing and annotation.</title>
        <authorList>
            <consortium name="The Broad Institute Genomics Platform"/>
            <consortium name="The Broad Institute Genome Sequencing Center for Infectious Disease"/>
            <person name="Wu L."/>
            <person name="Ma J."/>
        </authorList>
    </citation>
    <scope>NUCLEOTIDE SEQUENCE [LARGE SCALE GENOMIC DNA]</scope>
    <source>
        <strain evidence="2">CGMCC 1.15772</strain>
    </source>
</reference>